<feature type="binding site" evidence="9">
    <location>
        <position position="19"/>
    </location>
    <ligand>
        <name>1D-myo-inositol 1,3,4-trisphosphate</name>
        <dbReference type="ChEBI" id="CHEBI:58414"/>
    </ligand>
</feature>
<keyword evidence="7 8" id="KW-0460">Magnesium</keyword>
<dbReference type="InterPro" id="IPR008656">
    <property type="entry name" value="Inositol_tetrakis-P_1-kinase"/>
</dbReference>
<dbReference type="GO" id="GO:0047325">
    <property type="term" value="F:inositol-3,4,5,6-tetrakisphosphate 1-kinase activity"/>
    <property type="evidence" value="ECO:0007669"/>
    <property type="project" value="UniProtKB-EC"/>
</dbReference>
<evidence type="ECO:0000313" key="14">
    <source>
        <dbReference type="EnsemblMetazoa" id="SMAR003091-PA"/>
    </source>
</evidence>
<dbReference type="STRING" id="126957.T1IPY5"/>
<protein>
    <recommendedName>
        <fullName evidence="8">Inositol-tetrakisphosphate 1-kinase</fullName>
        <ecNumber evidence="8">2.7.1.134</ecNumber>
    </recommendedName>
</protein>
<evidence type="ECO:0000256" key="8">
    <source>
        <dbReference type="PIRNR" id="PIRNR038186"/>
    </source>
</evidence>
<feature type="binding site" evidence="10">
    <location>
        <position position="262"/>
    </location>
    <ligand>
        <name>Mg(2+)</name>
        <dbReference type="ChEBI" id="CHEBI:18420"/>
        <label>2</label>
    </ligand>
</feature>
<dbReference type="GO" id="GO:0052725">
    <property type="term" value="F:inositol-1,3,4-trisphosphate 6-kinase activity"/>
    <property type="evidence" value="ECO:0007669"/>
    <property type="project" value="InterPro"/>
</dbReference>
<dbReference type="InterPro" id="IPR041429">
    <property type="entry name" value="ITPK1_N"/>
</dbReference>
<dbReference type="GO" id="GO:0032957">
    <property type="term" value="P:inositol trisphosphate metabolic process"/>
    <property type="evidence" value="ECO:0007669"/>
    <property type="project" value="InterPro"/>
</dbReference>
<dbReference type="OMA" id="CIIHKLH"/>
<dbReference type="Proteomes" id="UP000014500">
    <property type="component" value="Unassembled WGS sequence"/>
</dbReference>
<dbReference type="Pfam" id="PF17927">
    <property type="entry name" value="Ins134_P3_kin_N"/>
    <property type="match status" value="1"/>
</dbReference>
<feature type="binding site" evidence="10">
    <location>
        <position position="264"/>
    </location>
    <ligand>
        <name>Mg(2+)</name>
        <dbReference type="ChEBI" id="CHEBI:18420"/>
        <label>2</label>
    </ligand>
</feature>
<dbReference type="EMBL" id="JH431265">
    <property type="status" value="NOT_ANNOTATED_CDS"/>
    <property type="molecule type" value="Genomic_DNA"/>
</dbReference>
<feature type="binding site" evidence="9">
    <location>
        <position position="268"/>
    </location>
    <ligand>
        <name>1D-myo-inositol 1,3,4-trisphosphate</name>
        <dbReference type="ChEBI" id="CHEBI:58414"/>
    </ligand>
</feature>
<evidence type="ECO:0000313" key="15">
    <source>
        <dbReference type="Proteomes" id="UP000014500"/>
    </source>
</evidence>
<feature type="domain" description="Inositol-tetrakisphosphate 1-kinase N-terminal" evidence="13">
    <location>
        <begin position="1"/>
        <end position="66"/>
    </location>
</feature>
<keyword evidence="2 8" id="KW-0808">Transferase</keyword>
<name>T1IPY5_STRMM</name>
<keyword evidence="3 8" id="KW-0479">Metal-binding</keyword>
<dbReference type="GO" id="GO:0005737">
    <property type="term" value="C:cytoplasm"/>
    <property type="evidence" value="ECO:0007669"/>
    <property type="project" value="TreeGrafter"/>
</dbReference>
<keyword evidence="5 8" id="KW-0418">Kinase</keyword>
<keyword evidence="4 8" id="KW-0547">Nucleotide-binding</keyword>
<comment type="subunit">
    <text evidence="8">Monomer.</text>
</comment>
<evidence type="ECO:0000256" key="5">
    <source>
        <dbReference type="ARBA" id="ARBA00022777"/>
    </source>
</evidence>
<evidence type="ECO:0000256" key="9">
    <source>
        <dbReference type="PIRSR" id="PIRSR038186-1"/>
    </source>
</evidence>
<comment type="cofactor">
    <cofactor evidence="8 10">
        <name>Mg(2+)</name>
        <dbReference type="ChEBI" id="CHEBI:18420"/>
    </cofactor>
    <text evidence="8 10">Binds 2 magnesium ions per subunit.</text>
</comment>
<evidence type="ECO:0000256" key="10">
    <source>
        <dbReference type="PIRSR" id="PIRSR038186-2"/>
    </source>
</evidence>
<accession>T1IPY5</accession>
<comment type="function">
    <text evidence="8">Kinase that can phosphorylate various inositol polyphosphate such as Ins(3,4,5,6)P4 or Ins(1,3,4)P3.</text>
</comment>
<feature type="binding site" evidence="9">
    <location>
        <position position="264"/>
    </location>
    <ligand>
        <name>1D-myo-inositol 1,3,4-trisphosphate</name>
        <dbReference type="ChEBI" id="CHEBI:58414"/>
    </ligand>
</feature>
<comment type="similarity">
    <text evidence="1 8">Belongs to the ITPK1 family.</text>
</comment>
<dbReference type="EnsemblMetazoa" id="SMAR003091-RA">
    <property type="protein sequence ID" value="SMAR003091-PA"/>
    <property type="gene ID" value="SMAR003091"/>
</dbReference>
<proteinExistence type="inferred from homology"/>
<dbReference type="PANTHER" id="PTHR14217:SF1">
    <property type="entry name" value="INOSITOL-TETRAKISPHOSPHATE 1-KINASE"/>
    <property type="match status" value="1"/>
</dbReference>
<comment type="catalytic activity">
    <reaction evidence="8">
        <text>1D-myo-inositol 3,4,5,6-tetrakisphosphate + ATP = 1D-myo-inositol 1,3,4,5,6-pentakisphosphate + ADP + H(+)</text>
        <dbReference type="Rhea" id="RHEA:12452"/>
        <dbReference type="ChEBI" id="CHEBI:15378"/>
        <dbReference type="ChEBI" id="CHEBI:30616"/>
        <dbReference type="ChEBI" id="CHEBI:57539"/>
        <dbReference type="ChEBI" id="CHEBI:57733"/>
        <dbReference type="ChEBI" id="CHEBI:456216"/>
        <dbReference type="EC" id="2.7.1.134"/>
    </reaction>
</comment>
<evidence type="ECO:0000256" key="3">
    <source>
        <dbReference type="ARBA" id="ARBA00022723"/>
    </source>
</evidence>
<evidence type="ECO:0000256" key="4">
    <source>
        <dbReference type="ARBA" id="ARBA00022741"/>
    </source>
</evidence>
<feature type="binding site" evidence="9">
    <location>
        <position position="166"/>
    </location>
    <ligand>
        <name>1D-myo-inositol 1,3,4-trisphosphate</name>
        <dbReference type="ChEBI" id="CHEBI:58414"/>
    </ligand>
</feature>
<sequence>INLSKPLQEQGPFSAILHKLTDVIVKAEALTYGKNESANEDQKILSAFEAYLTSNPDILVIDPIDSVRTLIDRSKTYRLIDESPLAKEDGVIRPAFVELTTCNTITNLKLLKEYGVSFPFICKPSLAHGSQLAHKMAIIFNEEGVKDITPPCVAQTFICHNAILYKLFAIGDSWYVVERPSLKNFHAGDQETIFFDSHDVSKANSVSSLNQLDEADLLRLLPKPCFAQFQKIMTTVHKILRMALFGVDVVIENKTGKYAIIDINVFPGRYDGVPNFFEVLCRYTVGELERRKTSTDKLDTQILLTESNANNQEDSGIDTGDSSDEKKHRKSIKAVRRQHQRTSSSTYAHAVAE</sequence>
<dbReference type="PANTHER" id="PTHR14217">
    <property type="entry name" value="INOSITOL-TETRAKISPHOSPHATE 1-KINASE"/>
    <property type="match status" value="1"/>
</dbReference>
<feature type="binding site" evidence="9">
    <location>
        <position position="181"/>
    </location>
    <ligand>
        <name>ATP</name>
        <dbReference type="ChEBI" id="CHEBI:30616"/>
    </ligand>
</feature>
<dbReference type="PhylomeDB" id="T1IPY5"/>
<feature type="binding site" evidence="10">
    <location>
        <position position="262"/>
    </location>
    <ligand>
        <name>Mg(2+)</name>
        <dbReference type="ChEBI" id="CHEBI:18420"/>
        <label>1</label>
    </ligand>
</feature>
<keyword evidence="15" id="KW-1185">Reference proteome</keyword>
<feature type="binding site" evidence="9">
    <location>
        <position position="73"/>
    </location>
    <ligand>
        <name>ATP</name>
        <dbReference type="ChEBI" id="CHEBI:30616"/>
    </ligand>
</feature>
<dbReference type="GO" id="GO:0005524">
    <property type="term" value="F:ATP binding"/>
    <property type="evidence" value="ECO:0007669"/>
    <property type="project" value="UniProtKB-KW"/>
</dbReference>
<evidence type="ECO:0000256" key="7">
    <source>
        <dbReference type="ARBA" id="ARBA00022842"/>
    </source>
</evidence>
<reference evidence="15" key="1">
    <citation type="submission" date="2011-05" db="EMBL/GenBank/DDBJ databases">
        <authorList>
            <person name="Richards S.R."/>
            <person name="Qu J."/>
            <person name="Jiang H."/>
            <person name="Jhangiani S.N."/>
            <person name="Agravi P."/>
            <person name="Goodspeed R."/>
            <person name="Gross S."/>
            <person name="Mandapat C."/>
            <person name="Jackson L."/>
            <person name="Mathew T."/>
            <person name="Pu L."/>
            <person name="Thornton R."/>
            <person name="Saada N."/>
            <person name="Wilczek-Boney K.B."/>
            <person name="Lee S."/>
            <person name="Kovar C."/>
            <person name="Wu Y."/>
            <person name="Scherer S.E."/>
            <person name="Worley K.C."/>
            <person name="Muzny D.M."/>
            <person name="Gibbs R."/>
        </authorList>
    </citation>
    <scope>NUCLEOTIDE SEQUENCE</scope>
    <source>
        <strain evidence="15">Brora</strain>
    </source>
</reference>
<evidence type="ECO:0000256" key="6">
    <source>
        <dbReference type="ARBA" id="ARBA00022840"/>
    </source>
</evidence>
<evidence type="ECO:0000256" key="1">
    <source>
        <dbReference type="ARBA" id="ARBA00009601"/>
    </source>
</evidence>
<keyword evidence="6 8" id="KW-0067">ATP-binding</keyword>
<dbReference type="HOGENOM" id="CLU_041857_1_1_1"/>
<dbReference type="SUPFAM" id="SSF56059">
    <property type="entry name" value="Glutathione synthetase ATP-binding domain-like"/>
    <property type="match status" value="1"/>
</dbReference>
<dbReference type="InterPro" id="IPR040464">
    <property type="entry name" value="InsP(3)kin_ATP-grasp"/>
</dbReference>
<feature type="compositionally biased region" description="Polar residues" evidence="11">
    <location>
        <begin position="303"/>
        <end position="314"/>
    </location>
</feature>
<evidence type="ECO:0000256" key="2">
    <source>
        <dbReference type="ARBA" id="ARBA00022679"/>
    </source>
</evidence>
<feature type="binding site" evidence="9">
    <location>
        <begin position="155"/>
        <end position="166"/>
    </location>
    <ligand>
        <name>ATP</name>
        <dbReference type="ChEBI" id="CHEBI:30616"/>
    </ligand>
</feature>
<dbReference type="EC" id="2.7.1.134" evidence="8"/>
<organism evidence="14 15">
    <name type="scientific">Strigamia maritima</name>
    <name type="common">European centipede</name>
    <name type="synonym">Geophilus maritimus</name>
    <dbReference type="NCBI Taxonomy" id="126957"/>
    <lineage>
        <taxon>Eukaryota</taxon>
        <taxon>Metazoa</taxon>
        <taxon>Ecdysozoa</taxon>
        <taxon>Arthropoda</taxon>
        <taxon>Myriapoda</taxon>
        <taxon>Chilopoda</taxon>
        <taxon>Pleurostigmophora</taxon>
        <taxon>Geophilomorpha</taxon>
        <taxon>Linotaeniidae</taxon>
        <taxon>Strigamia</taxon>
    </lineage>
</organism>
<dbReference type="Gene3D" id="3.30.470.20">
    <property type="entry name" value="ATP-grasp fold, B domain"/>
    <property type="match status" value="1"/>
</dbReference>
<feature type="binding site" evidence="10">
    <location>
        <position position="248"/>
    </location>
    <ligand>
        <name>Mg(2+)</name>
        <dbReference type="ChEBI" id="CHEBI:18420"/>
        <label>1</label>
    </ligand>
</feature>
<feature type="compositionally biased region" description="Basic residues" evidence="11">
    <location>
        <begin position="327"/>
        <end position="340"/>
    </location>
</feature>
<feature type="binding site" evidence="9">
    <location>
        <position position="134"/>
    </location>
    <ligand>
        <name>1D-myo-inositol 1,3,4-trisphosphate</name>
        <dbReference type="ChEBI" id="CHEBI:58414"/>
    </ligand>
</feature>
<reference evidence="14" key="2">
    <citation type="submission" date="2015-02" db="UniProtKB">
        <authorList>
            <consortium name="EnsemblMetazoa"/>
        </authorList>
    </citation>
    <scope>IDENTIFICATION</scope>
</reference>
<dbReference type="FunFam" id="3.30.470.20:FF:000047">
    <property type="entry name" value="Inositol-tetrakisphosphate 1-kinase 4"/>
    <property type="match status" value="1"/>
</dbReference>
<dbReference type="eggNOG" id="ENOG502QQS1">
    <property type="taxonomic scope" value="Eukaryota"/>
</dbReference>
<feature type="region of interest" description="Disordered" evidence="11">
    <location>
        <begin position="303"/>
        <end position="353"/>
    </location>
</feature>
<evidence type="ECO:0000256" key="11">
    <source>
        <dbReference type="SAM" id="MobiDB-lite"/>
    </source>
</evidence>
<feature type="binding site" evidence="9">
    <location>
        <position position="123"/>
    </location>
    <ligand>
        <name>ATP</name>
        <dbReference type="ChEBI" id="CHEBI:30616"/>
    </ligand>
</feature>
<dbReference type="Pfam" id="PF05770">
    <property type="entry name" value="Ins134_P3_kin"/>
    <property type="match status" value="1"/>
</dbReference>
<feature type="domain" description="Inositol 1,3,4-trisphosphate 5/6-kinase ATP-grasp" evidence="12">
    <location>
        <begin position="88"/>
        <end position="283"/>
    </location>
</feature>
<dbReference type="GO" id="GO:0052726">
    <property type="term" value="F:inositol-1,3,4-trisphosphate 5-kinase activity"/>
    <property type="evidence" value="ECO:0007669"/>
    <property type="project" value="InterPro"/>
</dbReference>
<dbReference type="GO" id="GO:0000287">
    <property type="term" value="F:magnesium ion binding"/>
    <property type="evidence" value="ECO:0007669"/>
    <property type="project" value="InterPro"/>
</dbReference>
<dbReference type="PIRSF" id="PIRSF038186">
    <property type="entry name" value="ITPK"/>
    <property type="match status" value="1"/>
</dbReference>
<dbReference type="AlphaFoldDB" id="T1IPY5"/>
<evidence type="ECO:0000259" key="13">
    <source>
        <dbReference type="Pfam" id="PF17927"/>
    </source>
</evidence>
<evidence type="ECO:0000259" key="12">
    <source>
        <dbReference type="Pfam" id="PF05770"/>
    </source>
</evidence>